<dbReference type="Pfam" id="PF12796">
    <property type="entry name" value="Ank_2"/>
    <property type="match status" value="1"/>
</dbReference>
<dbReference type="OrthoDB" id="4364487at2759"/>
<protein>
    <submittedName>
        <fullName evidence="4">Uncharacterized protein</fullName>
    </submittedName>
</protein>
<dbReference type="Gene3D" id="1.25.40.20">
    <property type="entry name" value="Ankyrin repeat-containing domain"/>
    <property type="match status" value="2"/>
</dbReference>
<dbReference type="PROSITE" id="PS50088">
    <property type="entry name" value="ANK_REPEAT"/>
    <property type="match status" value="1"/>
</dbReference>
<dbReference type="PANTHER" id="PTHR24124">
    <property type="entry name" value="ANKYRIN REPEAT FAMILY A"/>
    <property type="match status" value="1"/>
</dbReference>
<keyword evidence="1" id="KW-0677">Repeat</keyword>
<dbReference type="GO" id="GO:0005634">
    <property type="term" value="C:nucleus"/>
    <property type="evidence" value="ECO:0007669"/>
    <property type="project" value="TreeGrafter"/>
</dbReference>
<evidence type="ECO:0000256" key="1">
    <source>
        <dbReference type="ARBA" id="ARBA00022737"/>
    </source>
</evidence>
<dbReference type="EMBL" id="JAPWDO010000010">
    <property type="protein sequence ID" value="KAJ5454957.1"/>
    <property type="molecule type" value="Genomic_DNA"/>
</dbReference>
<evidence type="ECO:0000313" key="5">
    <source>
        <dbReference type="Proteomes" id="UP001147760"/>
    </source>
</evidence>
<keyword evidence="5" id="KW-1185">Reference proteome</keyword>
<name>A0A9X0BFK1_9EURO</name>
<feature type="repeat" description="ANK" evidence="3">
    <location>
        <begin position="33"/>
        <end position="65"/>
    </location>
</feature>
<dbReference type="InterPro" id="IPR002110">
    <property type="entry name" value="Ankyrin_rpt"/>
</dbReference>
<dbReference type="Proteomes" id="UP001147760">
    <property type="component" value="Unassembled WGS sequence"/>
</dbReference>
<evidence type="ECO:0000256" key="2">
    <source>
        <dbReference type="ARBA" id="ARBA00023043"/>
    </source>
</evidence>
<keyword evidence="2 3" id="KW-0040">ANK repeat</keyword>
<accession>A0A9X0BFK1</accession>
<organism evidence="4 5">
    <name type="scientific">Penicillium desertorum</name>
    <dbReference type="NCBI Taxonomy" id="1303715"/>
    <lineage>
        <taxon>Eukaryota</taxon>
        <taxon>Fungi</taxon>
        <taxon>Dikarya</taxon>
        <taxon>Ascomycota</taxon>
        <taxon>Pezizomycotina</taxon>
        <taxon>Eurotiomycetes</taxon>
        <taxon>Eurotiomycetidae</taxon>
        <taxon>Eurotiales</taxon>
        <taxon>Aspergillaceae</taxon>
        <taxon>Penicillium</taxon>
    </lineage>
</organism>
<dbReference type="SUPFAM" id="SSF48403">
    <property type="entry name" value="Ankyrin repeat"/>
    <property type="match status" value="1"/>
</dbReference>
<gene>
    <name evidence="4" type="ORF">N7530_012726</name>
</gene>
<comment type="caution">
    <text evidence="4">The sequence shown here is derived from an EMBL/GenBank/DDBJ whole genome shotgun (WGS) entry which is preliminary data.</text>
</comment>
<reference evidence="4" key="2">
    <citation type="journal article" date="2023" name="IMA Fungus">
        <title>Comparative genomic study of the Penicillium genus elucidates a diverse pangenome and 15 lateral gene transfer events.</title>
        <authorList>
            <person name="Petersen C."/>
            <person name="Sorensen T."/>
            <person name="Nielsen M.R."/>
            <person name="Sondergaard T.E."/>
            <person name="Sorensen J.L."/>
            <person name="Fitzpatrick D.A."/>
            <person name="Frisvad J.C."/>
            <person name="Nielsen K.L."/>
        </authorList>
    </citation>
    <scope>NUCLEOTIDE SEQUENCE</scope>
    <source>
        <strain evidence="4">IBT 17660</strain>
    </source>
</reference>
<dbReference type="AlphaFoldDB" id="A0A9X0BFK1"/>
<dbReference type="InterPro" id="IPR036770">
    <property type="entry name" value="Ankyrin_rpt-contain_sf"/>
</dbReference>
<evidence type="ECO:0000256" key="3">
    <source>
        <dbReference type="PROSITE-ProRule" id="PRU00023"/>
    </source>
</evidence>
<reference evidence="4" key="1">
    <citation type="submission" date="2022-12" db="EMBL/GenBank/DDBJ databases">
        <authorList>
            <person name="Petersen C."/>
        </authorList>
    </citation>
    <scope>NUCLEOTIDE SEQUENCE</scope>
    <source>
        <strain evidence="4">IBT 17660</strain>
    </source>
</reference>
<proteinExistence type="predicted"/>
<dbReference type="PROSITE" id="PS50297">
    <property type="entry name" value="ANK_REP_REGION"/>
    <property type="match status" value="1"/>
</dbReference>
<sequence length="456" mass="51182">MMDLYYQAATLRDTNAIWAAAEQEYDIDTPDTDGKTPLWFSVQHDQSDSCRLLVTRGANIETRNFSILEVAVQRGHADIVALMWPHCKAGKELRSLESAIPLGIHDIADLLTRTGKFDYQYSQANGTDLLMGVRFPERDCAAFQEWESFLFVRREGQLYLNRLFFDYALLLSTKADHNAGLRLAKLLLKEPNPMADVNCRIKINGRFETPLTAAAEAGNLEILAALIDCPTTNLSICGKYNWPALLHFLVSPQSITTEKGRAIAQRLSIKTLDDDHFWFDTWETGFETGFKTGLEAAFKNVLQFGNDTLMKQVIELVQGAAGISIVPLLIRANESSGLRWILNRPNMHASEVPPILWASLCDYFLSDPDSDALTLFIEVAKFLVECAFWDRSILVYLYARKFSFLKGFFYLLHDTQATEETVEGLPQAFLDQCLLEEGADQGTSNAASRSAVHLGI</sequence>
<dbReference type="GO" id="GO:0010468">
    <property type="term" value="P:regulation of gene expression"/>
    <property type="evidence" value="ECO:0007669"/>
    <property type="project" value="TreeGrafter"/>
</dbReference>
<evidence type="ECO:0000313" key="4">
    <source>
        <dbReference type="EMBL" id="KAJ5454957.1"/>
    </source>
</evidence>
<dbReference type="SMART" id="SM00248">
    <property type="entry name" value="ANK"/>
    <property type="match status" value="3"/>
</dbReference>
<dbReference type="PANTHER" id="PTHR24124:SF14">
    <property type="entry name" value="CHROMOSOME UNDETERMINED SCAFFOLD_25, WHOLE GENOME SHOTGUN SEQUENCE"/>
    <property type="match status" value="1"/>
</dbReference>